<name>A0ABT3I2G7_9FLAO</name>
<keyword evidence="1" id="KW-0812">Transmembrane</keyword>
<sequence length="507" mass="59927">MIAGFDEAVFYSRSVDQKLKYADSAIAVSSKTKDADLISWAYLKKGIIYYYNKRDYRKALQQYLIAFKNAKNTKDLYMRNKIVYHLGMVRSYLGYYEDAADHFTETADYYERNISEKDHPNTRINNETGYFNSIYRLSTCYKNLKQYSKEDSLIEIGLKGIRNADQHPLEFAYFQKGKGIQQLRKGNNEQALQYLKVAESILIHEQDYASLSTVDFYLGKLYWISGDRSSSLVYLNKVDSIITKFKFITPEITANYQLLIKDAEERNDKSKQLYYTNRLIKIDSILKADFAFLSSRIHREYDINSLTEDRERLLRKNKYGIVFILIIIAIGLIILWYLVNRFRKREHRLTLKYHQLLDKLSHPEEINYKDSKVVVHRSKEVYSDEVVDTIKKNLKVFVEREKFKDENLTLEQTAKMVGCKRNALSYVLNTHLKTTYNNYIKNVRIQFITKKLLENDSIYLKYSMDTLAKEAGMKNRQIFSNHFLEIHGIRPTDFVRKRVEELKQQDG</sequence>
<evidence type="ECO:0000256" key="1">
    <source>
        <dbReference type="SAM" id="Phobius"/>
    </source>
</evidence>
<dbReference type="InterPro" id="IPR011990">
    <property type="entry name" value="TPR-like_helical_dom_sf"/>
</dbReference>
<dbReference type="Gene3D" id="1.10.10.60">
    <property type="entry name" value="Homeodomain-like"/>
    <property type="match status" value="1"/>
</dbReference>
<dbReference type="EMBL" id="JAPDHW010000016">
    <property type="protein sequence ID" value="MCW3170265.1"/>
    <property type="molecule type" value="Genomic_DNA"/>
</dbReference>
<evidence type="ECO:0000313" key="4">
    <source>
        <dbReference type="Proteomes" id="UP001163731"/>
    </source>
</evidence>
<reference evidence="3" key="1">
    <citation type="submission" date="2022-10" db="EMBL/GenBank/DDBJ databases">
        <title>Chryseobacterium babae sp. nov. isolated from the gut of the beetle Oryctes rhinoceros, and Chryseobacterium kimseyorum sp. nov., isolated from a stick insect rearing cage.</title>
        <authorList>
            <person name="Shelomi M."/>
            <person name="Han C.-J."/>
            <person name="Chen W.-M."/>
            <person name="Chen H.-K."/>
            <person name="Liaw S.-J."/>
            <person name="Muhle E."/>
            <person name="Clermont D."/>
        </authorList>
    </citation>
    <scope>NUCLEOTIDE SEQUENCE</scope>
    <source>
        <strain evidence="3">09-1422</strain>
    </source>
</reference>
<gene>
    <name evidence="3" type="ORF">OMO38_17185</name>
</gene>
<dbReference type="InterPro" id="IPR018060">
    <property type="entry name" value="HTH_AraC"/>
</dbReference>
<dbReference type="Proteomes" id="UP001163731">
    <property type="component" value="Unassembled WGS sequence"/>
</dbReference>
<protein>
    <submittedName>
        <fullName evidence="3">Helix-turn-helix domain-containing protein</fullName>
    </submittedName>
</protein>
<dbReference type="PROSITE" id="PS01124">
    <property type="entry name" value="HTH_ARAC_FAMILY_2"/>
    <property type="match status" value="1"/>
</dbReference>
<proteinExistence type="predicted"/>
<comment type="caution">
    <text evidence="3">The sequence shown here is derived from an EMBL/GenBank/DDBJ whole genome shotgun (WGS) entry which is preliminary data.</text>
</comment>
<dbReference type="Gene3D" id="1.25.40.10">
    <property type="entry name" value="Tetratricopeptide repeat domain"/>
    <property type="match status" value="1"/>
</dbReference>
<dbReference type="SMART" id="SM00342">
    <property type="entry name" value="HTH_ARAC"/>
    <property type="match status" value="1"/>
</dbReference>
<keyword evidence="1" id="KW-1133">Transmembrane helix</keyword>
<feature type="transmembrane region" description="Helical" evidence="1">
    <location>
        <begin position="319"/>
        <end position="339"/>
    </location>
</feature>
<organism evidence="3 4">
    <name type="scientific">Chryseobacterium kimseyorum</name>
    <dbReference type="NCBI Taxonomy" id="2984028"/>
    <lineage>
        <taxon>Bacteria</taxon>
        <taxon>Pseudomonadati</taxon>
        <taxon>Bacteroidota</taxon>
        <taxon>Flavobacteriia</taxon>
        <taxon>Flavobacteriales</taxon>
        <taxon>Weeksellaceae</taxon>
        <taxon>Chryseobacterium group</taxon>
        <taxon>Chryseobacterium</taxon>
    </lineage>
</organism>
<evidence type="ECO:0000259" key="2">
    <source>
        <dbReference type="PROSITE" id="PS01124"/>
    </source>
</evidence>
<keyword evidence="1" id="KW-0472">Membrane</keyword>
<keyword evidence="4" id="KW-1185">Reference proteome</keyword>
<feature type="domain" description="HTH araC/xylS-type" evidence="2">
    <location>
        <begin position="392"/>
        <end position="497"/>
    </location>
</feature>
<dbReference type="SUPFAM" id="SSF48452">
    <property type="entry name" value="TPR-like"/>
    <property type="match status" value="1"/>
</dbReference>
<accession>A0ABT3I2G7</accession>
<evidence type="ECO:0000313" key="3">
    <source>
        <dbReference type="EMBL" id="MCW3170265.1"/>
    </source>
</evidence>
<dbReference type="RefSeq" id="WP_264751419.1">
    <property type="nucleotide sequence ID" value="NZ_JAPDHW010000016.1"/>
</dbReference>
<dbReference type="Pfam" id="PF12833">
    <property type="entry name" value="HTH_18"/>
    <property type="match status" value="1"/>
</dbReference>